<name>A0A2A6BTB4_PRIPA</name>
<proteinExistence type="predicted"/>
<gene>
    <name evidence="1" type="primary">WBGene00282863</name>
</gene>
<evidence type="ECO:0000313" key="2">
    <source>
        <dbReference type="Proteomes" id="UP000005239"/>
    </source>
</evidence>
<sequence length="197" mass="22149">MKRTPRVDQVHVAGQDHQIRAAGRMPHELRQLEALRQYKKNPEFETTVFFEYRDIENKYHSFTGGLIRGGWPKKQLTDAVQPKQTYCVGNPAVTKGVLHPSNMITPRIVTYAGYRTALPMGQQKGSAQQLSVHTRNCTRPAREITEYTSYTQLCAVCTPSSSLLSPPPPPRSNAQPHADSFCCDIHLLKELGTLPLH</sequence>
<dbReference type="Proteomes" id="UP000005239">
    <property type="component" value="Unassembled WGS sequence"/>
</dbReference>
<evidence type="ECO:0000313" key="1">
    <source>
        <dbReference type="EnsemblMetazoa" id="PPA44494.1"/>
    </source>
</evidence>
<dbReference type="EnsemblMetazoa" id="PPA44494.1">
    <property type="protein sequence ID" value="PPA44494.1"/>
    <property type="gene ID" value="WBGene00282863"/>
</dbReference>
<reference evidence="1" key="2">
    <citation type="submission" date="2022-06" db="UniProtKB">
        <authorList>
            <consortium name="EnsemblMetazoa"/>
        </authorList>
    </citation>
    <scope>IDENTIFICATION</scope>
    <source>
        <strain evidence="1">PS312</strain>
    </source>
</reference>
<accession>A0A8R1V2F1</accession>
<protein>
    <submittedName>
        <fullName evidence="1">Uncharacterized protein</fullName>
    </submittedName>
</protein>
<keyword evidence="2" id="KW-1185">Reference proteome</keyword>
<dbReference type="AlphaFoldDB" id="A0A2A6BTB4"/>
<accession>A0A2A6BTB4</accession>
<organism evidence="1 2">
    <name type="scientific">Pristionchus pacificus</name>
    <name type="common">Parasitic nematode worm</name>
    <dbReference type="NCBI Taxonomy" id="54126"/>
    <lineage>
        <taxon>Eukaryota</taxon>
        <taxon>Metazoa</taxon>
        <taxon>Ecdysozoa</taxon>
        <taxon>Nematoda</taxon>
        <taxon>Chromadorea</taxon>
        <taxon>Rhabditida</taxon>
        <taxon>Rhabditina</taxon>
        <taxon>Diplogasteromorpha</taxon>
        <taxon>Diplogasteroidea</taxon>
        <taxon>Neodiplogasteridae</taxon>
        <taxon>Pristionchus</taxon>
    </lineage>
</organism>
<reference evidence="2" key="1">
    <citation type="journal article" date="2008" name="Nat. Genet.">
        <title>The Pristionchus pacificus genome provides a unique perspective on nematode lifestyle and parasitism.</title>
        <authorList>
            <person name="Dieterich C."/>
            <person name="Clifton S.W."/>
            <person name="Schuster L.N."/>
            <person name="Chinwalla A."/>
            <person name="Delehaunty K."/>
            <person name="Dinkelacker I."/>
            <person name="Fulton L."/>
            <person name="Fulton R."/>
            <person name="Godfrey J."/>
            <person name="Minx P."/>
            <person name="Mitreva M."/>
            <person name="Roeseler W."/>
            <person name="Tian H."/>
            <person name="Witte H."/>
            <person name="Yang S.P."/>
            <person name="Wilson R.K."/>
            <person name="Sommer R.J."/>
        </authorList>
    </citation>
    <scope>NUCLEOTIDE SEQUENCE [LARGE SCALE GENOMIC DNA]</scope>
    <source>
        <strain evidence="2">PS312</strain>
    </source>
</reference>